<dbReference type="PROSITE" id="PS50181">
    <property type="entry name" value="FBOX"/>
    <property type="match status" value="1"/>
</dbReference>
<dbReference type="GO" id="GO:0010008">
    <property type="term" value="C:endosome membrane"/>
    <property type="evidence" value="ECO:0007669"/>
    <property type="project" value="TreeGrafter"/>
</dbReference>
<comment type="caution">
    <text evidence="3">The sequence shown here is derived from an EMBL/GenBank/DDBJ whole genome shotgun (WGS) entry which is preliminary data.</text>
</comment>
<proteinExistence type="predicted"/>
<organism evidence="3 4">
    <name type="scientific">Malus domestica</name>
    <name type="common">Apple</name>
    <name type="synonym">Pyrus malus</name>
    <dbReference type="NCBI Taxonomy" id="3750"/>
    <lineage>
        <taxon>Eukaryota</taxon>
        <taxon>Viridiplantae</taxon>
        <taxon>Streptophyta</taxon>
        <taxon>Embryophyta</taxon>
        <taxon>Tracheophyta</taxon>
        <taxon>Spermatophyta</taxon>
        <taxon>Magnoliopsida</taxon>
        <taxon>eudicotyledons</taxon>
        <taxon>Gunneridae</taxon>
        <taxon>Pentapetalae</taxon>
        <taxon>rosids</taxon>
        <taxon>fabids</taxon>
        <taxon>Rosales</taxon>
        <taxon>Rosaceae</taxon>
        <taxon>Amygdaloideae</taxon>
        <taxon>Maleae</taxon>
        <taxon>Malus</taxon>
    </lineage>
</organism>
<dbReference type="InterPro" id="IPR001810">
    <property type="entry name" value="F-box_dom"/>
</dbReference>
<feature type="compositionally biased region" description="Basic and acidic residues" evidence="1">
    <location>
        <begin position="119"/>
        <end position="128"/>
    </location>
</feature>
<name>A0A498J0C5_MALDO</name>
<feature type="compositionally biased region" description="Acidic residues" evidence="1">
    <location>
        <begin position="129"/>
        <end position="140"/>
    </location>
</feature>
<dbReference type="PANTHER" id="PTHR45748">
    <property type="entry name" value="1-PHOSPHATIDYLINOSITOL 3-PHOSPHATE 5-KINASE-RELATED"/>
    <property type="match status" value="1"/>
</dbReference>
<accession>A0A498J0C5</accession>
<gene>
    <name evidence="3" type="ORF">DVH24_037622</name>
</gene>
<reference evidence="3 4" key="1">
    <citation type="submission" date="2018-10" db="EMBL/GenBank/DDBJ databases">
        <title>A high-quality apple genome assembly.</title>
        <authorList>
            <person name="Hu J."/>
        </authorList>
    </citation>
    <scope>NUCLEOTIDE SEQUENCE [LARGE SCALE GENOMIC DNA]</scope>
    <source>
        <strain evidence="4">cv. HFTH1</strain>
        <tissue evidence="3">Young leaf</tissue>
    </source>
</reference>
<dbReference type="GO" id="GO:0046854">
    <property type="term" value="P:phosphatidylinositol phosphate biosynthetic process"/>
    <property type="evidence" value="ECO:0007669"/>
    <property type="project" value="TreeGrafter"/>
</dbReference>
<protein>
    <recommendedName>
        <fullName evidence="2">F-box domain-containing protein</fullName>
    </recommendedName>
</protein>
<evidence type="ECO:0000313" key="4">
    <source>
        <dbReference type="Proteomes" id="UP000290289"/>
    </source>
</evidence>
<dbReference type="AlphaFoldDB" id="A0A498J0C5"/>
<dbReference type="Gene3D" id="1.20.1280.50">
    <property type="match status" value="1"/>
</dbReference>
<evidence type="ECO:0000256" key="1">
    <source>
        <dbReference type="SAM" id="MobiDB-lite"/>
    </source>
</evidence>
<dbReference type="Pfam" id="PF00646">
    <property type="entry name" value="F-box"/>
    <property type="match status" value="1"/>
</dbReference>
<evidence type="ECO:0000313" key="3">
    <source>
        <dbReference type="EMBL" id="RXH87977.1"/>
    </source>
</evidence>
<dbReference type="STRING" id="3750.A0A498J0C5"/>
<feature type="compositionally biased region" description="Basic and acidic residues" evidence="1">
    <location>
        <begin position="148"/>
        <end position="189"/>
    </location>
</feature>
<dbReference type="EMBL" id="RDQH01000336">
    <property type="protein sequence ID" value="RXH87977.1"/>
    <property type="molecule type" value="Genomic_DNA"/>
</dbReference>
<evidence type="ECO:0000259" key="2">
    <source>
        <dbReference type="PROSITE" id="PS50181"/>
    </source>
</evidence>
<dbReference type="Proteomes" id="UP000290289">
    <property type="component" value="Chromosome 10"/>
</dbReference>
<keyword evidence="4" id="KW-1185">Reference proteome</keyword>
<sequence>MCHYCGAELTQSNEKTCKVCAEKQERESVKQGKAILYTVQMITPTTSLSGSDTSVSSCSEFSVDVSSCDRVNQEENTICSSKMDVSNQSNDRLQNSSIEHPVNGLDIVYTVNVEIIQTSDDHEAKDSNENEDSNYLEDDTNAGIWEPPEPHDPKADAEECGDGMKGEKPSPLGRSRDKGSGSYRFKEEKQRSMEALVNGKFKALISQLLRSAGVASYEEGGESWVEVIASLSWEAASLLKPDAIVAKARDLDGYVKVKCIATGVRSQSQLVKGLVFKKHAAHKLMPTKYENPRLLLIQGVLGQSSGGLSSFDSMELSKTLMFIEDSCTCLGCTALLKGAQSDALKIKSVVQCAVFLAYHLILETAFFVDQRATLSYADLATDLPTDTEAHTLGSINSGVPQNTDTSAENESDAVDILISNESHEGCSGSSTLEFKGNSTFDVPRNLALISGFSSISVALRKVMGEGYRTLWFQNVDRLSELPFDIVRHILSRLAPRDIACACTLSKTWHGWLTTLCHDIGSLRESEFRSLAEAKLSLSLEGPLVKCTVDCHKHTEPNRLNDLVDRILEGGVRILGISIAPYLGDFYELPARVGTSSSVQVMELVRMRVDLPAGCLKNLSVLLIDLSYASDPSMRSFFHNCPRLKVLHIEGQICEVPKEKQMININSISLMELRIRLHIQLDNRDAIGMRTSYAFKVAAPNLGLLDLDDTTCAAFGFQGSVMREARVQVGLFLEGLSRPLESDEDVLEQICEEEVEEVGSTVFGLSESPCLNSLILGDRTMGALGHIFVWDVLRYEPLWTDSDVDIARRYKRRFPVFPAVKSLTVQISHGYGWLLLPFLVTSFTMLEVLSIEKVVREHVSMSFDWRPPEEPTPACLLTSVREINLIGFQESKDEADRLMAYFKSILKFRRDQGFEIKLL</sequence>
<feature type="domain" description="F-box" evidence="2">
    <location>
        <begin position="475"/>
        <end position="530"/>
    </location>
</feature>
<dbReference type="SUPFAM" id="SSF81383">
    <property type="entry name" value="F-box domain"/>
    <property type="match status" value="1"/>
</dbReference>
<dbReference type="GO" id="GO:0000285">
    <property type="term" value="F:1-phosphatidylinositol-3-phosphate 5-kinase activity"/>
    <property type="evidence" value="ECO:0007669"/>
    <property type="project" value="TreeGrafter"/>
</dbReference>
<dbReference type="CDD" id="cd09917">
    <property type="entry name" value="F-box_SF"/>
    <property type="match status" value="1"/>
</dbReference>
<dbReference type="InterPro" id="IPR036047">
    <property type="entry name" value="F-box-like_dom_sf"/>
</dbReference>
<dbReference type="Gene3D" id="3.50.7.10">
    <property type="entry name" value="GroEL"/>
    <property type="match status" value="1"/>
</dbReference>
<dbReference type="PANTHER" id="PTHR45748:SF4">
    <property type="entry name" value="1-PHOSPHATIDYLINOSITOL-3-PHOSPHATE 5-KINASE FAB1D-RELATED"/>
    <property type="match status" value="1"/>
</dbReference>
<dbReference type="SUPFAM" id="SSF52029">
    <property type="entry name" value="GroEL apical domain-like"/>
    <property type="match status" value="1"/>
</dbReference>
<dbReference type="InterPro" id="IPR027409">
    <property type="entry name" value="GroEL-like_apical_dom_sf"/>
</dbReference>
<feature type="region of interest" description="Disordered" evidence="1">
    <location>
        <begin position="119"/>
        <end position="189"/>
    </location>
</feature>